<feature type="domain" description="DH" evidence="1">
    <location>
        <begin position="24"/>
        <end position="183"/>
    </location>
</feature>
<reference evidence="2" key="2">
    <citation type="journal article" date="2020" name="Nat. Commun.">
        <title>Large-scale genome sequencing of mycorrhizal fungi provides insights into the early evolution of symbiotic traits.</title>
        <authorList>
            <person name="Miyauchi S."/>
            <person name="Kiss E."/>
            <person name="Kuo A."/>
            <person name="Drula E."/>
            <person name="Kohler A."/>
            <person name="Sanchez-Garcia M."/>
            <person name="Morin E."/>
            <person name="Andreopoulos B."/>
            <person name="Barry K.W."/>
            <person name="Bonito G."/>
            <person name="Buee M."/>
            <person name="Carver A."/>
            <person name="Chen C."/>
            <person name="Cichocki N."/>
            <person name="Clum A."/>
            <person name="Culley D."/>
            <person name="Crous P.W."/>
            <person name="Fauchery L."/>
            <person name="Girlanda M."/>
            <person name="Hayes R.D."/>
            <person name="Keri Z."/>
            <person name="LaButti K."/>
            <person name="Lipzen A."/>
            <person name="Lombard V."/>
            <person name="Magnuson J."/>
            <person name="Maillard F."/>
            <person name="Murat C."/>
            <person name="Nolan M."/>
            <person name="Ohm R.A."/>
            <person name="Pangilinan J."/>
            <person name="Pereira M.F."/>
            <person name="Perotto S."/>
            <person name="Peter M."/>
            <person name="Pfister S."/>
            <person name="Riley R."/>
            <person name="Sitrit Y."/>
            <person name="Stielow J.B."/>
            <person name="Szollosi G."/>
            <person name="Zifcakova L."/>
            <person name="Stursova M."/>
            <person name="Spatafora J.W."/>
            <person name="Tedersoo L."/>
            <person name="Vaario L.M."/>
            <person name="Yamada A."/>
            <person name="Yan M."/>
            <person name="Wang P."/>
            <person name="Xu J."/>
            <person name="Bruns T."/>
            <person name="Baldrian P."/>
            <person name="Vilgalys R."/>
            <person name="Dunand C."/>
            <person name="Henrissat B."/>
            <person name="Grigoriev I.V."/>
            <person name="Hibbett D."/>
            <person name="Nagy L.G."/>
            <person name="Martin F.M."/>
        </authorList>
    </citation>
    <scope>NUCLEOTIDE SEQUENCE</scope>
    <source>
        <strain evidence="2">Prilba</strain>
    </source>
</reference>
<dbReference type="PANTHER" id="PTHR12673">
    <property type="entry name" value="FACIOGENITAL DYSPLASIA PROTEIN"/>
    <property type="match status" value="1"/>
</dbReference>
<dbReference type="InterPro" id="IPR035899">
    <property type="entry name" value="DBL_dom_sf"/>
</dbReference>
<accession>A0A9P5MRS4</accession>
<dbReference type="PROSITE" id="PS50010">
    <property type="entry name" value="DH_2"/>
    <property type="match status" value="1"/>
</dbReference>
<feature type="non-terminal residue" evidence="2">
    <location>
        <position position="1"/>
    </location>
</feature>
<organism evidence="2 3">
    <name type="scientific">Russula ochroleuca</name>
    <dbReference type="NCBI Taxonomy" id="152965"/>
    <lineage>
        <taxon>Eukaryota</taxon>
        <taxon>Fungi</taxon>
        <taxon>Dikarya</taxon>
        <taxon>Basidiomycota</taxon>
        <taxon>Agaricomycotina</taxon>
        <taxon>Agaricomycetes</taxon>
        <taxon>Russulales</taxon>
        <taxon>Russulaceae</taxon>
        <taxon>Russula</taxon>
    </lineage>
</organism>
<comment type="caution">
    <text evidence="2">The sequence shown here is derived from an EMBL/GenBank/DDBJ whole genome shotgun (WGS) entry which is preliminary data.</text>
</comment>
<dbReference type="GO" id="GO:0005737">
    <property type="term" value="C:cytoplasm"/>
    <property type="evidence" value="ECO:0007669"/>
    <property type="project" value="TreeGrafter"/>
</dbReference>
<evidence type="ECO:0000313" key="3">
    <source>
        <dbReference type="Proteomes" id="UP000759537"/>
    </source>
</evidence>
<dbReference type="PANTHER" id="PTHR12673:SF159">
    <property type="entry name" value="LD03170P"/>
    <property type="match status" value="1"/>
</dbReference>
<dbReference type="InterPro" id="IPR051092">
    <property type="entry name" value="FYVE_RhoGEF_PH"/>
</dbReference>
<dbReference type="AlphaFoldDB" id="A0A9P5MRS4"/>
<feature type="non-terminal residue" evidence="2">
    <location>
        <position position="183"/>
    </location>
</feature>
<protein>
    <submittedName>
        <fullName evidence="2">Dbl homology domain-containing protein</fullName>
    </submittedName>
</protein>
<proteinExistence type="predicted"/>
<evidence type="ECO:0000313" key="2">
    <source>
        <dbReference type="EMBL" id="KAF8476402.1"/>
    </source>
</evidence>
<reference evidence="2" key="1">
    <citation type="submission" date="2019-10" db="EMBL/GenBank/DDBJ databases">
        <authorList>
            <consortium name="DOE Joint Genome Institute"/>
            <person name="Kuo A."/>
            <person name="Miyauchi S."/>
            <person name="Kiss E."/>
            <person name="Drula E."/>
            <person name="Kohler A."/>
            <person name="Sanchez-Garcia M."/>
            <person name="Andreopoulos B."/>
            <person name="Barry K.W."/>
            <person name="Bonito G."/>
            <person name="Buee M."/>
            <person name="Carver A."/>
            <person name="Chen C."/>
            <person name="Cichocki N."/>
            <person name="Clum A."/>
            <person name="Culley D."/>
            <person name="Crous P.W."/>
            <person name="Fauchery L."/>
            <person name="Girlanda M."/>
            <person name="Hayes R."/>
            <person name="Keri Z."/>
            <person name="LaButti K."/>
            <person name="Lipzen A."/>
            <person name="Lombard V."/>
            <person name="Magnuson J."/>
            <person name="Maillard F."/>
            <person name="Morin E."/>
            <person name="Murat C."/>
            <person name="Nolan M."/>
            <person name="Ohm R."/>
            <person name="Pangilinan J."/>
            <person name="Pereira M."/>
            <person name="Perotto S."/>
            <person name="Peter M."/>
            <person name="Riley R."/>
            <person name="Sitrit Y."/>
            <person name="Stielow B."/>
            <person name="Szollosi G."/>
            <person name="Zifcakova L."/>
            <person name="Stursova M."/>
            <person name="Spatafora J.W."/>
            <person name="Tedersoo L."/>
            <person name="Vaario L.-M."/>
            <person name="Yamada A."/>
            <person name="Yan M."/>
            <person name="Wang P."/>
            <person name="Xu J."/>
            <person name="Bruns T."/>
            <person name="Baldrian P."/>
            <person name="Vilgalys R."/>
            <person name="Henrissat B."/>
            <person name="Grigoriev I.V."/>
            <person name="Hibbett D."/>
            <person name="Nagy L.G."/>
            <person name="Martin F.M."/>
        </authorList>
    </citation>
    <scope>NUCLEOTIDE SEQUENCE</scope>
    <source>
        <strain evidence="2">Prilba</strain>
    </source>
</reference>
<evidence type="ECO:0000259" key="1">
    <source>
        <dbReference type="PROSITE" id="PS50010"/>
    </source>
</evidence>
<gene>
    <name evidence="2" type="ORF">DFH94DRAFT_613668</name>
</gene>
<dbReference type="SUPFAM" id="SSF48065">
    <property type="entry name" value="DBL homology domain (DH-domain)"/>
    <property type="match status" value="1"/>
</dbReference>
<dbReference type="OrthoDB" id="1716625at2759"/>
<dbReference type="GO" id="GO:0005085">
    <property type="term" value="F:guanyl-nucleotide exchange factor activity"/>
    <property type="evidence" value="ECO:0007669"/>
    <property type="project" value="InterPro"/>
</dbReference>
<dbReference type="InterPro" id="IPR000219">
    <property type="entry name" value="DH_dom"/>
</dbReference>
<sequence>TWLSTVSSSAFHSLLDRYGEVEIKRQQIIWDLCETERAFVRRLQTFVRLFICPLRMKDSVTWLTGVPPEVARLFDWLEDIINLHAQISSALRAIVSEQYPIVMRVAGRVRGFVSRLEVHQPYVVRLESTTLLIKRLSGESGSDFGEFIRIQQEQDECLGWSVEAFLVEPVNRLVDYPMHFKVR</sequence>
<name>A0A9P5MRS4_9AGAM</name>
<dbReference type="EMBL" id="WHVB01000015">
    <property type="protein sequence ID" value="KAF8476402.1"/>
    <property type="molecule type" value="Genomic_DNA"/>
</dbReference>
<keyword evidence="3" id="KW-1185">Reference proteome</keyword>
<dbReference type="Gene3D" id="1.20.900.10">
    <property type="entry name" value="Dbl homology (DH) domain"/>
    <property type="match status" value="1"/>
</dbReference>
<dbReference type="Proteomes" id="UP000759537">
    <property type="component" value="Unassembled WGS sequence"/>
</dbReference>
<dbReference type="Pfam" id="PF00621">
    <property type="entry name" value="RhoGEF"/>
    <property type="match status" value="1"/>
</dbReference>